<dbReference type="SUPFAM" id="SSF46689">
    <property type="entry name" value="Homeodomain-like"/>
    <property type="match status" value="2"/>
</dbReference>
<dbReference type="CDD" id="cd17536">
    <property type="entry name" value="REC_YesN-like"/>
    <property type="match status" value="1"/>
</dbReference>
<dbReference type="InterPro" id="IPR018060">
    <property type="entry name" value="HTH_AraC"/>
</dbReference>
<dbReference type="SMART" id="SM00342">
    <property type="entry name" value="HTH_ARAC"/>
    <property type="match status" value="1"/>
</dbReference>
<dbReference type="EMBL" id="JBHMAG010000021">
    <property type="protein sequence ID" value="MFB9756260.1"/>
    <property type="molecule type" value="Genomic_DNA"/>
</dbReference>
<evidence type="ECO:0000256" key="4">
    <source>
        <dbReference type="ARBA" id="ARBA00023012"/>
    </source>
</evidence>
<keyword evidence="6" id="KW-0238">DNA-binding</keyword>
<reference evidence="11 12" key="1">
    <citation type="submission" date="2024-09" db="EMBL/GenBank/DDBJ databases">
        <authorList>
            <person name="Sun Q."/>
            <person name="Mori K."/>
        </authorList>
    </citation>
    <scope>NUCLEOTIDE SEQUENCE [LARGE SCALE GENOMIC DNA]</scope>
    <source>
        <strain evidence="11 12">JCM 12520</strain>
    </source>
</reference>
<dbReference type="InterPro" id="IPR020449">
    <property type="entry name" value="Tscrpt_reg_AraC-type_HTH"/>
</dbReference>
<evidence type="ECO:0000256" key="1">
    <source>
        <dbReference type="ARBA" id="ARBA00004496"/>
    </source>
</evidence>
<evidence type="ECO:0000259" key="9">
    <source>
        <dbReference type="PROSITE" id="PS01124"/>
    </source>
</evidence>
<keyword evidence="3 8" id="KW-0597">Phosphoprotein</keyword>
<organism evidence="11 12">
    <name type="scientific">Paenibacillus hodogayensis</name>
    <dbReference type="NCBI Taxonomy" id="279208"/>
    <lineage>
        <taxon>Bacteria</taxon>
        <taxon>Bacillati</taxon>
        <taxon>Bacillota</taxon>
        <taxon>Bacilli</taxon>
        <taxon>Bacillales</taxon>
        <taxon>Paenibacillaceae</taxon>
        <taxon>Paenibacillus</taxon>
    </lineage>
</organism>
<evidence type="ECO:0000256" key="8">
    <source>
        <dbReference type="PROSITE-ProRule" id="PRU00169"/>
    </source>
</evidence>
<dbReference type="PANTHER" id="PTHR42713:SF3">
    <property type="entry name" value="TRANSCRIPTIONAL REGULATORY PROTEIN HPTR"/>
    <property type="match status" value="1"/>
</dbReference>
<evidence type="ECO:0000256" key="6">
    <source>
        <dbReference type="ARBA" id="ARBA00023125"/>
    </source>
</evidence>
<dbReference type="InterPro" id="IPR009057">
    <property type="entry name" value="Homeodomain-like_sf"/>
</dbReference>
<feature type="domain" description="Response regulatory" evidence="10">
    <location>
        <begin position="3"/>
        <end position="120"/>
    </location>
</feature>
<dbReference type="PROSITE" id="PS50110">
    <property type="entry name" value="RESPONSE_REGULATORY"/>
    <property type="match status" value="1"/>
</dbReference>
<protein>
    <submittedName>
        <fullName evidence="11">Response regulator transcription factor</fullName>
    </submittedName>
</protein>
<feature type="domain" description="HTH araC/xylS-type" evidence="9">
    <location>
        <begin position="406"/>
        <end position="504"/>
    </location>
</feature>
<dbReference type="PANTHER" id="PTHR42713">
    <property type="entry name" value="HISTIDINE KINASE-RELATED"/>
    <property type="match status" value="1"/>
</dbReference>
<dbReference type="InterPro" id="IPR011006">
    <property type="entry name" value="CheY-like_superfamily"/>
</dbReference>
<evidence type="ECO:0000256" key="3">
    <source>
        <dbReference type="ARBA" id="ARBA00022553"/>
    </source>
</evidence>
<feature type="modified residue" description="4-aspartylphosphate" evidence="8">
    <location>
        <position position="55"/>
    </location>
</feature>
<dbReference type="InterPro" id="IPR051552">
    <property type="entry name" value="HptR"/>
</dbReference>
<evidence type="ECO:0000313" key="12">
    <source>
        <dbReference type="Proteomes" id="UP001589619"/>
    </source>
</evidence>
<evidence type="ECO:0000313" key="11">
    <source>
        <dbReference type="EMBL" id="MFB9756260.1"/>
    </source>
</evidence>
<dbReference type="Gene3D" id="1.10.10.60">
    <property type="entry name" value="Homeodomain-like"/>
    <property type="match status" value="2"/>
</dbReference>
<proteinExistence type="predicted"/>
<sequence>MINVLLVDDQPAVIGFLRNSLNWEALNMRIVGYAANGEEALSLVEQTSPDIVITDIKMPIMDGLGLMQAIRARSLPCKIVVLSAYGEFEYAKQSIQYGVSHYLLKPIDKAKLLDILNRISTEIEHEQDFNQEVTLMKNKIRQFILEEHKRKLIRLLHSRQSGPFAQMALDPQLSQVTEGAFCCMIMECDSPVAPPEPTADGDRTYTLLLHNDRLELVCFYDPGAGVDDGELQRAMIGQYGLPDGSIAGFSNVHTGTDAVVAAYAEAKEAIKGGFYSGSSGNRYCDLAFGKGRSDKNATAAKDKIGAWLRSGQMDSCTAYIREEWTQPFRDQRTSPELVCQSCYELLFLLRSEFGSDAEGTGRLMDELQQIARFCKLEQVQSYLIDQLVGLAARLQSEQAQTDQLVRSVKAYIGVHFRTNISLDLMAGTLFVSKYYLSRMFSKMTGETIWDYLIRYRLDKAKHLLVTSSMKTYEIAAEVGYENTSHFSTLFKKHVGVSPQEYKQANG</sequence>
<evidence type="ECO:0000256" key="2">
    <source>
        <dbReference type="ARBA" id="ARBA00022490"/>
    </source>
</evidence>
<dbReference type="SMART" id="SM00448">
    <property type="entry name" value="REC"/>
    <property type="match status" value="1"/>
</dbReference>
<dbReference type="PROSITE" id="PS01124">
    <property type="entry name" value="HTH_ARAC_FAMILY_2"/>
    <property type="match status" value="1"/>
</dbReference>
<comment type="caution">
    <text evidence="11">The sequence shown here is derived from an EMBL/GenBank/DDBJ whole genome shotgun (WGS) entry which is preliminary data.</text>
</comment>
<evidence type="ECO:0000256" key="7">
    <source>
        <dbReference type="ARBA" id="ARBA00023163"/>
    </source>
</evidence>
<keyword evidence="5" id="KW-0805">Transcription regulation</keyword>
<evidence type="ECO:0000256" key="5">
    <source>
        <dbReference type="ARBA" id="ARBA00023015"/>
    </source>
</evidence>
<dbReference type="RefSeq" id="WP_344910369.1">
    <property type="nucleotide sequence ID" value="NZ_BAAAYO010000009.1"/>
</dbReference>
<dbReference type="SUPFAM" id="SSF52172">
    <property type="entry name" value="CheY-like"/>
    <property type="match status" value="1"/>
</dbReference>
<dbReference type="Gene3D" id="3.40.50.2300">
    <property type="match status" value="1"/>
</dbReference>
<accession>A0ABV5W7A3</accession>
<evidence type="ECO:0000259" key="10">
    <source>
        <dbReference type="PROSITE" id="PS50110"/>
    </source>
</evidence>
<comment type="subcellular location">
    <subcellularLocation>
        <location evidence="1">Cytoplasm</location>
    </subcellularLocation>
</comment>
<name>A0ABV5W7A3_9BACL</name>
<gene>
    <name evidence="11" type="ORF">ACFFNY_32180</name>
</gene>
<dbReference type="InterPro" id="IPR001789">
    <property type="entry name" value="Sig_transdc_resp-reg_receiver"/>
</dbReference>
<keyword evidence="7" id="KW-0804">Transcription</keyword>
<keyword evidence="12" id="KW-1185">Reference proteome</keyword>
<dbReference type="Pfam" id="PF12833">
    <property type="entry name" value="HTH_18"/>
    <property type="match status" value="1"/>
</dbReference>
<dbReference type="PRINTS" id="PR00032">
    <property type="entry name" value="HTHARAC"/>
</dbReference>
<dbReference type="Pfam" id="PF00072">
    <property type="entry name" value="Response_reg"/>
    <property type="match status" value="1"/>
</dbReference>
<keyword evidence="4" id="KW-0902">Two-component regulatory system</keyword>
<dbReference type="Proteomes" id="UP001589619">
    <property type="component" value="Unassembled WGS sequence"/>
</dbReference>
<keyword evidence="2" id="KW-0963">Cytoplasm</keyword>